<evidence type="ECO:0000256" key="5">
    <source>
        <dbReference type="ARBA" id="ARBA00022669"/>
    </source>
</evidence>
<dbReference type="PANTHER" id="PTHR45708:SF49">
    <property type="entry name" value="ENDOCHITINASE"/>
    <property type="match status" value="1"/>
</dbReference>
<evidence type="ECO:0000256" key="13">
    <source>
        <dbReference type="RuleBase" id="RU000489"/>
    </source>
</evidence>
<evidence type="ECO:0000256" key="7">
    <source>
        <dbReference type="ARBA" id="ARBA00022801"/>
    </source>
</evidence>
<keyword evidence="9" id="KW-0325">Glycoprotein</keyword>
<feature type="signal peptide" evidence="15">
    <location>
        <begin position="1"/>
        <end position="17"/>
    </location>
</feature>
<dbReference type="InterPro" id="IPR001579">
    <property type="entry name" value="Glyco_hydro_18_chit_AS"/>
</dbReference>
<dbReference type="PANTHER" id="PTHR45708">
    <property type="entry name" value="ENDOCHITINASE"/>
    <property type="match status" value="1"/>
</dbReference>
<evidence type="ECO:0000256" key="12">
    <source>
        <dbReference type="ARBA" id="ARBA00023326"/>
    </source>
</evidence>
<dbReference type="Gene3D" id="3.20.20.80">
    <property type="entry name" value="Glycosidases"/>
    <property type="match status" value="1"/>
</dbReference>
<evidence type="ECO:0000256" key="4">
    <source>
        <dbReference type="ARBA" id="ARBA00022525"/>
    </source>
</evidence>
<keyword evidence="7 13" id="KW-0378">Hydrolase</keyword>
<evidence type="ECO:0000256" key="9">
    <source>
        <dbReference type="ARBA" id="ARBA00023180"/>
    </source>
</evidence>
<dbReference type="InterPro" id="IPR017853">
    <property type="entry name" value="GH"/>
</dbReference>
<dbReference type="GO" id="GO:0005576">
    <property type="term" value="C:extracellular region"/>
    <property type="evidence" value="ECO:0007669"/>
    <property type="project" value="UniProtKB-SubCell"/>
</dbReference>
<dbReference type="GO" id="GO:0008061">
    <property type="term" value="F:chitin binding"/>
    <property type="evidence" value="ECO:0007669"/>
    <property type="project" value="UniProtKB-KW"/>
</dbReference>
<protein>
    <recommendedName>
        <fullName evidence="3">chitinase</fullName>
        <ecNumber evidence="3">3.2.1.14</ecNumber>
    </recommendedName>
</protein>
<dbReference type="EC" id="3.2.1.14" evidence="3"/>
<evidence type="ECO:0000256" key="15">
    <source>
        <dbReference type="SAM" id="SignalP"/>
    </source>
</evidence>
<keyword evidence="10" id="KW-0119">Carbohydrate metabolism</keyword>
<dbReference type="InterPro" id="IPR045321">
    <property type="entry name" value="Cts1-like"/>
</dbReference>
<dbReference type="GO" id="GO:0006032">
    <property type="term" value="P:chitin catabolic process"/>
    <property type="evidence" value="ECO:0007669"/>
    <property type="project" value="UniProtKB-KW"/>
</dbReference>
<evidence type="ECO:0000313" key="18">
    <source>
        <dbReference type="Proteomes" id="UP000236544"/>
    </source>
</evidence>
<dbReference type="InterPro" id="IPR001223">
    <property type="entry name" value="Glyco_hydro18_cat"/>
</dbReference>
<comment type="similarity">
    <text evidence="14">Belongs to the glycosyl hydrolase 18 family.</text>
</comment>
<evidence type="ECO:0000256" key="14">
    <source>
        <dbReference type="RuleBase" id="RU004453"/>
    </source>
</evidence>
<dbReference type="PROSITE" id="PS51910">
    <property type="entry name" value="GH18_2"/>
    <property type="match status" value="1"/>
</dbReference>
<dbReference type="Proteomes" id="UP000236544">
    <property type="component" value="Unassembled WGS sequence"/>
</dbReference>
<dbReference type="CDD" id="cd02877">
    <property type="entry name" value="GH18_hevamine_XipI_class_III"/>
    <property type="match status" value="1"/>
</dbReference>
<name>A0A0P1KSP5_9SACH</name>
<dbReference type="FunFam" id="3.20.20.80:FF:000125">
    <property type="entry name" value="CTS1p Endochitinase"/>
    <property type="match status" value="1"/>
</dbReference>
<gene>
    <name evidence="17" type="ORF">LAQU0_S06e01530g</name>
</gene>
<dbReference type="SUPFAM" id="SSF51445">
    <property type="entry name" value="(Trans)glycosidases"/>
    <property type="match status" value="1"/>
</dbReference>
<dbReference type="GO" id="GO:0000272">
    <property type="term" value="P:polysaccharide catabolic process"/>
    <property type="evidence" value="ECO:0007669"/>
    <property type="project" value="UniProtKB-KW"/>
</dbReference>
<dbReference type="Pfam" id="PF00704">
    <property type="entry name" value="Glyco_hydro_18"/>
    <property type="match status" value="1"/>
</dbReference>
<dbReference type="OrthoDB" id="6020543at2759"/>
<accession>A0A0P1KSP5</accession>
<keyword evidence="4" id="KW-0964">Secreted</keyword>
<evidence type="ECO:0000313" key="17">
    <source>
        <dbReference type="EMBL" id="CUS22592.1"/>
    </source>
</evidence>
<keyword evidence="11 13" id="KW-0326">Glycosidase</keyword>
<evidence type="ECO:0000256" key="11">
    <source>
        <dbReference type="ARBA" id="ARBA00023295"/>
    </source>
</evidence>
<sequence>MLHFFLFFLFKLAFALGFDASSKSNVAVYWGQASAGSQETLASYCQSDDVDIVIISFLYSFPNPLGLDFSSACSSSFSDGLLHCEQIAKDIKTCQGLGKKVLLSMGGATGSYGFTSDSQAEEFADKLWNTFAGGSADERPFDDAVVDGFDFDIENSQPDGYVAMAKKLRQYFDSASKDYYLSAAPQCFYPDASVGDLLENANIDFAFVQFYNNYCNVDKQFNWDTWLNFAQNISPNSNIKLYLGLPGSSTAAGSGYISDLSVIKSTVQSISGSNNFGGIMLWDASQGFTNEVDGATYAAQMKKILSEDVTSASSSKSSSVAVSSSTSASSTSSASSVLTSGSFTPATLSSGTTYSTVSSWWSIPASSLVAASHVHGSQSATSDISTVLSGSTPQTLTSATGSATQPSAISTTQAVSSSSQIILSALVIPSSPSSSECSPSITSTAVNTLSSSSSSTASQSSTLSTTYTSSAVSASSQGAPVTNSKNFTTTLAPTTVPSYAPSTTSSVPSSSATGSWAHQRAKELNAQFAAGQLNGKSECQDGEITCSADGKIAICNYGSWVYTQCADGTTCFAYDNNDTVYTSCNFSYMKSSYV</sequence>
<keyword evidence="5" id="KW-0147">Chitin-binding</keyword>
<dbReference type="AlphaFoldDB" id="A0A0P1KSP5"/>
<keyword evidence="18" id="KW-1185">Reference proteome</keyword>
<keyword evidence="6 15" id="KW-0732">Signal</keyword>
<evidence type="ECO:0000259" key="16">
    <source>
        <dbReference type="PROSITE" id="PS51910"/>
    </source>
</evidence>
<comment type="catalytic activity">
    <reaction evidence="1">
        <text>Random endo-hydrolysis of N-acetyl-beta-D-glucosaminide (1-&gt;4)-beta-linkages in chitin and chitodextrins.</text>
        <dbReference type="EC" id="3.2.1.14"/>
    </reaction>
</comment>
<evidence type="ECO:0000256" key="3">
    <source>
        <dbReference type="ARBA" id="ARBA00012729"/>
    </source>
</evidence>
<evidence type="ECO:0000256" key="8">
    <source>
        <dbReference type="ARBA" id="ARBA00023024"/>
    </source>
</evidence>
<dbReference type="PROSITE" id="PS01095">
    <property type="entry name" value="GH18_1"/>
    <property type="match status" value="1"/>
</dbReference>
<evidence type="ECO:0000256" key="1">
    <source>
        <dbReference type="ARBA" id="ARBA00000822"/>
    </source>
</evidence>
<keyword evidence="8" id="KW-0146">Chitin degradation</keyword>
<comment type="subcellular location">
    <subcellularLocation>
        <location evidence="2">Secreted</location>
    </subcellularLocation>
</comment>
<dbReference type="EMBL" id="LN890530">
    <property type="protein sequence ID" value="CUS22592.1"/>
    <property type="molecule type" value="Genomic_DNA"/>
</dbReference>
<reference evidence="18" key="1">
    <citation type="submission" date="2015-10" db="EMBL/GenBank/DDBJ databases">
        <authorList>
            <person name="Devillers H."/>
        </authorList>
    </citation>
    <scope>NUCLEOTIDE SEQUENCE [LARGE SCALE GENOMIC DNA]</scope>
</reference>
<feature type="chain" id="PRO_5006066491" description="chitinase" evidence="15">
    <location>
        <begin position="18"/>
        <end position="594"/>
    </location>
</feature>
<organism evidence="17 18">
    <name type="scientific">Lachancea quebecensis</name>
    <dbReference type="NCBI Taxonomy" id="1654605"/>
    <lineage>
        <taxon>Eukaryota</taxon>
        <taxon>Fungi</taxon>
        <taxon>Dikarya</taxon>
        <taxon>Ascomycota</taxon>
        <taxon>Saccharomycotina</taxon>
        <taxon>Saccharomycetes</taxon>
        <taxon>Saccharomycetales</taxon>
        <taxon>Saccharomycetaceae</taxon>
        <taxon>Lachancea</taxon>
    </lineage>
</organism>
<evidence type="ECO:0000256" key="2">
    <source>
        <dbReference type="ARBA" id="ARBA00004613"/>
    </source>
</evidence>
<proteinExistence type="inferred from homology"/>
<feature type="domain" description="GH18" evidence="16">
    <location>
        <begin position="24"/>
        <end position="308"/>
    </location>
</feature>
<dbReference type="GO" id="GO:0008843">
    <property type="term" value="F:endochitinase activity"/>
    <property type="evidence" value="ECO:0007669"/>
    <property type="project" value="UniProtKB-EC"/>
</dbReference>
<dbReference type="InterPro" id="IPR050542">
    <property type="entry name" value="Glycosyl_Hydrlase18_Chitinase"/>
</dbReference>
<evidence type="ECO:0000256" key="10">
    <source>
        <dbReference type="ARBA" id="ARBA00023277"/>
    </source>
</evidence>
<evidence type="ECO:0000256" key="6">
    <source>
        <dbReference type="ARBA" id="ARBA00022729"/>
    </source>
</evidence>
<keyword evidence="12" id="KW-0624">Polysaccharide degradation</keyword>